<dbReference type="UniPathway" id="UPA00916">
    <property type="reaction ID" value="UER00888"/>
</dbReference>
<evidence type="ECO:0000256" key="1">
    <source>
        <dbReference type="ARBA" id="ARBA00000223"/>
    </source>
</evidence>
<keyword evidence="5 6" id="KW-0119">Carbohydrate metabolism</keyword>
<evidence type="ECO:0000313" key="8">
    <source>
        <dbReference type="Proteomes" id="UP000293142"/>
    </source>
</evidence>
<dbReference type="GO" id="GO:0048029">
    <property type="term" value="F:monosaccharide binding"/>
    <property type="evidence" value="ECO:0007669"/>
    <property type="project" value="InterPro"/>
</dbReference>
<dbReference type="EC" id="5.4.99.62" evidence="2 6"/>
<evidence type="ECO:0000256" key="4">
    <source>
        <dbReference type="ARBA" id="ARBA00023235"/>
    </source>
</evidence>
<dbReference type="SUPFAM" id="SSF102546">
    <property type="entry name" value="RbsD-like"/>
    <property type="match status" value="1"/>
</dbReference>
<comment type="catalytic activity">
    <reaction evidence="1 6">
        <text>beta-D-ribopyranose = beta-D-ribofuranose</text>
        <dbReference type="Rhea" id="RHEA:25432"/>
        <dbReference type="ChEBI" id="CHEBI:27476"/>
        <dbReference type="ChEBI" id="CHEBI:47002"/>
        <dbReference type="EC" id="5.4.99.62"/>
    </reaction>
</comment>
<comment type="pathway">
    <text evidence="6">Carbohydrate metabolism; D-ribose degradation; D-ribose 5-phosphate from beta-D-ribopyranose: step 1/2.</text>
</comment>
<dbReference type="EMBL" id="SIRE01000019">
    <property type="protein sequence ID" value="TBL74597.1"/>
    <property type="molecule type" value="Genomic_DNA"/>
</dbReference>
<evidence type="ECO:0000313" key="7">
    <source>
        <dbReference type="EMBL" id="TBL74597.1"/>
    </source>
</evidence>
<organism evidence="7 8">
    <name type="scientific">Paenibacillus thalictri</name>
    <dbReference type="NCBI Taxonomy" id="2527873"/>
    <lineage>
        <taxon>Bacteria</taxon>
        <taxon>Bacillati</taxon>
        <taxon>Bacillota</taxon>
        <taxon>Bacilli</taxon>
        <taxon>Bacillales</taxon>
        <taxon>Paenibacillaceae</taxon>
        <taxon>Paenibacillus</taxon>
    </lineage>
</organism>
<dbReference type="Gene3D" id="3.40.1650.10">
    <property type="entry name" value="RbsD-like domain"/>
    <property type="match status" value="1"/>
</dbReference>
<dbReference type="Proteomes" id="UP000293142">
    <property type="component" value="Unassembled WGS sequence"/>
</dbReference>
<dbReference type="InterPro" id="IPR023750">
    <property type="entry name" value="RbsD-like_sf"/>
</dbReference>
<comment type="function">
    <text evidence="6">Catalyzes the interconversion of beta-pyran and beta-furan forms of D-ribose.</text>
</comment>
<evidence type="ECO:0000256" key="6">
    <source>
        <dbReference type="HAMAP-Rule" id="MF_01661"/>
    </source>
</evidence>
<reference evidence="7 8" key="1">
    <citation type="submission" date="2019-02" db="EMBL/GenBank/DDBJ databases">
        <title>Paenibacillus sp. nov., isolated from surface-sterilized tissue of Thalictrum simplex L.</title>
        <authorList>
            <person name="Tuo L."/>
        </authorList>
    </citation>
    <scope>NUCLEOTIDE SEQUENCE [LARGE SCALE GENOMIC DNA]</scope>
    <source>
        <strain evidence="7 8">N2SHLJ1</strain>
    </source>
</reference>
<proteinExistence type="inferred from homology"/>
<keyword evidence="8" id="KW-1185">Reference proteome</keyword>
<sequence length="132" mass="14082">MKKTALLNSEISYVIAKMGHLDMIAIGDCGLPVPSHVPKIDIALTAGVPGFIETLQAVLSELHVEKAWVASELVSGGSPVYGQLTELLQGVQIGHLPHETFKTRIAEYAVAVIRTGECTPYANVILQSGVTF</sequence>
<dbReference type="PANTHER" id="PTHR37831:SF1">
    <property type="entry name" value="D-RIBOSE PYRANASE"/>
    <property type="match status" value="1"/>
</dbReference>
<dbReference type="Pfam" id="PF05025">
    <property type="entry name" value="RbsD_FucU"/>
    <property type="match status" value="1"/>
</dbReference>
<dbReference type="GO" id="GO:0016872">
    <property type="term" value="F:intramolecular lyase activity"/>
    <property type="evidence" value="ECO:0007669"/>
    <property type="project" value="UniProtKB-UniRule"/>
</dbReference>
<dbReference type="InterPro" id="IPR023064">
    <property type="entry name" value="D-ribose_pyranase"/>
</dbReference>
<keyword evidence="4 6" id="KW-0413">Isomerase</keyword>
<dbReference type="GO" id="GO:0005829">
    <property type="term" value="C:cytosol"/>
    <property type="evidence" value="ECO:0007669"/>
    <property type="project" value="TreeGrafter"/>
</dbReference>
<name>A0A4Q9DJM1_9BACL</name>
<dbReference type="PANTHER" id="PTHR37831">
    <property type="entry name" value="D-RIBOSE PYRANASE"/>
    <property type="match status" value="1"/>
</dbReference>
<keyword evidence="3 6" id="KW-0963">Cytoplasm</keyword>
<protein>
    <recommendedName>
        <fullName evidence="2 6">D-ribose pyranase</fullName>
        <ecNumber evidence="2 6">5.4.99.62</ecNumber>
    </recommendedName>
</protein>
<dbReference type="RefSeq" id="WP_131016181.1">
    <property type="nucleotide sequence ID" value="NZ_SIRE01000019.1"/>
</dbReference>
<comment type="subcellular location">
    <subcellularLocation>
        <location evidence="6">Cytoplasm</location>
    </subcellularLocation>
</comment>
<feature type="binding site" evidence="6">
    <location>
        <position position="98"/>
    </location>
    <ligand>
        <name>substrate</name>
    </ligand>
</feature>
<comment type="caution">
    <text evidence="7">The sequence shown here is derived from an EMBL/GenBank/DDBJ whole genome shotgun (WGS) entry which is preliminary data.</text>
</comment>
<comment type="similarity">
    <text evidence="6">Belongs to the RbsD / FucU family. RbsD subfamily.</text>
</comment>
<dbReference type="AlphaFoldDB" id="A0A4Q9DJM1"/>
<dbReference type="InterPro" id="IPR007721">
    <property type="entry name" value="RbsD_FucU"/>
</dbReference>
<dbReference type="GO" id="GO:0019303">
    <property type="term" value="P:D-ribose catabolic process"/>
    <property type="evidence" value="ECO:0007669"/>
    <property type="project" value="UniProtKB-UniRule"/>
</dbReference>
<gene>
    <name evidence="6" type="primary">rbsD</name>
    <name evidence="7" type="ORF">EYB31_25075</name>
</gene>
<comment type="subunit">
    <text evidence="6">Homodecamer.</text>
</comment>
<evidence type="ECO:0000256" key="3">
    <source>
        <dbReference type="ARBA" id="ARBA00022490"/>
    </source>
</evidence>
<dbReference type="NCBIfam" id="NF008761">
    <property type="entry name" value="PRK11797.1"/>
    <property type="match status" value="1"/>
</dbReference>
<evidence type="ECO:0000256" key="5">
    <source>
        <dbReference type="ARBA" id="ARBA00023277"/>
    </source>
</evidence>
<feature type="active site" description="Proton donor" evidence="6">
    <location>
        <position position="20"/>
    </location>
</feature>
<feature type="binding site" evidence="6">
    <location>
        <begin position="121"/>
        <end position="123"/>
    </location>
    <ligand>
        <name>substrate</name>
    </ligand>
</feature>
<dbReference type="OrthoDB" id="9805009at2"/>
<evidence type="ECO:0000256" key="2">
    <source>
        <dbReference type="ARBA" id="ARBA00012862"/>
    </source>
</evidence>
<accession>A0A4Q9DJM1</accession>
<dbReference type="HAMAP" id="MF_01661">
    <property type="entry name" value="D_rib_pyranase"/>
    <property type="match status" value="1"/>
</dbReference>
<feature type="binding site" evidence="6">
    <location>
        <position position="28"/>
    </location>
    <ligand>
        <name>substrate</name>
    </ligand>
</feature>
<dbReference type="GO" id="GO:0062193">
    <property type="term" value="F:D-ribose pyranase activity"/>
    <property type="evidence" value="ECO:0007669"/>
    <property type="project" value="UniProtKB-EC"/>
</dbReference>